<proteinExistence type="predicted"/>
<accession>A0ABT7YT48</accession>
<dbReference type="InterPro" id="IPR014284">
    <property type="entry name" value="RNA_pol_sigma-70_dom"/>
</dbReference>
<dbReference type="NCBIfam" id="TIGR02980">
    <property type="entry name" value="SigBFG"/>
    <property type="match status" value="1"/>
</dbReference>
<dbReference type="InterPro" id="IPR007624">
    <property type="entry name" value="RNA_pol_sigma70_r3"/>
</dbReference>
<dbReference type="InterPro" id="IPR014322">
    <property type="entry name" value="RNA_pol_sigma-B/F/G"/>
</dbReference>
<dbReference type="RefSeq" id="WP_289958722.1">
    <property type="nucleotide sequence ID" value="NZ_JAUEMJ010000006.1"/>
</dbReference>
<evidence type="ECO:0000256" key="4">
    <source>
        <dbReference type="ARBA" id="ARBA00023163"/>
    </source>
</evidence>
<comment type="caution">
    <text evidence="9">The sequence shown here is derived from an EMBL/GenBank/DDBJ whole genome shotgun (WGS) entry which is preliminary data.</text>
</comment>
<keyword evidence="11" id="KW-1185">Reference proteome</keyword>
<dbReference type="PRINTS" id="PR00046">
    <property type="entry name" value="SIGMA70FCT"/>
</dbReference>
<dbReference type="InterPro" id="IPR013324">
    <property type="entry name" value="RNA_pol_sigma_r3/r4-like"/>
</dbReference>
<gene>
    <name evidence="9" type="ORF">QWI33_18965</name>
    <name evidence="10" type="ORF">QWI33_28665</name>
</gene>
<dbReference type="EMBL" id="JAUEMJ010000016">
    <property type="protein sequence ID" value="MDN3243717.1"/>
    <property type="molecule type" value="Genomic_DNA"/>
</dbReference>
<dbReference type="Pfam" id="PF04545">
    <property type="entry name" value="Sigma70_r4"/>
    <property type="match status" value="1"/>
</dbReference>
<dbReference type="NCBIfam" id="TIGR02937">
    <property type="entry name" value="sigma70-ECF"/>
    <property type="match status" value="1"/>
</dbReference>
<feature type="region of interest" description="Disordered" evidence="5">
    <location>
        <begin position="255"/>
        <end position="281"/>
    </location>
</feature>
<dbReference type="Pfam" id="PF04542">
    <property type="entry name" value="Sigma70_r2"/>
    <property type="match status" value="1"/>
</dbReference>
<dbReference type="EMBL" id="JAUEMJ010000006">
    <property type="protein sequence ID" value="MDN3241814.1"/>
    <property type="molecule type" value="Genomic_DNA"/>
</dbReference>
<evidence type="ECO:0000256" key="1">
    <source>
        <dbReference type="ARBA" id="ARBA00023015"/>
    </source>
</evidence>
<dbReference type="InterPro" id="IPR000943">
    <property type="entry name" value="RNA_pol_sigma70"/>
</dbReference>
<dbReference type="InterPro" id="IPR007630">
    <property type="entry name" value="RNA_pol_sigma70_r4"/>
</dbReference>
<evidence type="ECO:0000259" key="6">
    <source>
        <dbReference type="Pfam" id="PF04539"/>
    </source>
</evidence>
<feature type="domain" description="RNA polymerase sigma-70 region 3" evidence="6">
    <location>
        <begin position="123"/>
        <end position="179"/>
    </location>
</feature>
<evidence type="ECO:0000256" key="5">
    <source>
        <dbReference type="SAM" id="MobiDB-lite"/>
    </source>
</evidence>
<keyword evidence="2" id="KW-0731">Sigma factor</keyword>
<dbReference type="InterPro" id="IPR007627">
    <property type="entry name" value="RNA_pol_sigma70_r2"/>
</dbReference>
<sequence length="281" mass="31428">MAPRHLSRRKSDDEYGEFAPLFGQMAGLDVHDPRREELRSRIITGYLPLADHIARRYSSRGIAKDDLAQVATVGLIRAIDRFDHERGEFLSFAVPTVMGEVRRHFRDTAWPVRLPRRLQEVRMAITTAALQLSQTLGRPATAGDLAERLGIPESEVLEGLEAIKSLRSVSLDQPVHEDGLSPVETIGSEDLALELVDNLTSLLPLLRRLPTRERQILALRFFGEKTQSQIGTEIGVSQMHVSRLLKSTLTELRAGMLTPPPQDTTAERGPPTRPRERRPGS</sequence>
<dbReference type="Gene3D" id="1.20.140.160">
    <property type="match status" value="1"/>
</dbReference>
<evidence type="ECO:0000313" key="9">
    <source>
        <dbReference type="EMBL" id="MDN3241814.1"/>
    </source>
</evidence>
<dbReference type="Pfam" id="PF04539">
    <property type="entry name" value="Sigma70_r3"/>
    <property type="match status" value="1"/>
</dbReference>
<dbReference type="Gene3D" id="1.20.120.1810">
    <property type="match status" value="1"/>
</dbReference>
<protein>
    <submittedName>
        <fullName evidence="9">SigB/SigF/SigG family RNA polymerase sigma factor</fullName>
    </submittedName>
</protein>
<organism evidence="9 11">
    <name type="scientific">Glycomyces tritici</name>
    <dbReference type="NCBI Taxonomy" id="2665176"/>
    <lineage>
        <taxon>Bacteria</taxon>
        <taxon>Bacillati</taxon>
        <taxon>Actinomycetota</taxon>
        <taxon>Actinomycetes</taxon>
        <taxon>Glycomycetales</taxon>
        <taxon>Glycomycetaceae</taxon>
        <taxon>Glycomyces</taxon>
    </lineage>
</organism>
<keyword evidence="3" id="KW-0238">DNA-binding</keyword>
<dbReference type="PANTHER" id="PTHR30385:SF4">
    <property type="entry name" value="RNA POLYMERASE SIGMA-E FACTOR"/>
    <property type="match status" value="1"/>
</dbReference>
<evidence type="ECO:0000313" key="11">
    <source>
        <dbReference type="Proteomes" id="UP001171902"/>
    </source>
</evidence>
<dbReference type="Proteomes" id="UP001171902">
    <property type="component" value="Unassembled WGS sequence"/>
</dbReference>
<dbReference type="SUPFAM" id="SSF88946">
    <property type="entry name" value="Sigma2 domain of RNA polymerase sigma factors"/>
    <property type="match status" value="1"/>
</dbReference>
<evidence type="ECO:0000256" key="2">
    <source>
        <dbReference type="ARBA" id="ARBA00023082"/>
    </source>
</evidence>
<dbReference type="InterPro" id="IPR013325">
    <property type="entry name" value="RNA_pol_sigma_r2"/>
</dbReference>
<dbReference type="SUPFAM" id="SSF88659">
    <property type="entry name" value="Sigma3 and sigma4 domains of RNA polymerase sigma factors"/>
    <property type="match status" value="2"/>
</dbReference>
<evidence type="ECO:0000259" key="7">
    <source>
        <dbReference type="Pfam" id="PF04542"/>
    </source>
</evidence>
<dbReference type="PANTHER" id="PTHR30385">
    <property type="entry name" value="SIGMA FACTOR F FLAGELLAR"/>
    <property type="match status" value="1"/>
</dbReference>
<evidence type="ECO:0000259" key="8">
    <source>
        <dbReference type="Pfam" id="PF04545"/>
    </source>
</evidence>
<keyword evidence="4" id="KW-0804">Transcription</keyword>
<keyword evidence="1" id="KW-0805">Transcription regulation</keyword>
<feature type="domain" description="RNA polymerase sigma-70 region 4" evidence="8">
    <location>
        <begin position="205"/>
        <end position="254"/>
    </location>
</feature>
<feature type="domain" description="RNA polymerase sigma-70 region 2" evidence="7">
    <location>
        <begin position="43"/>
        <end position="110"/>
    </location>
</feature>
<evidence type="ECO:0000256" key="3">
    <source>
        <dbReference type="ARBA" id="ARBA00023125"/>
    </source>
</evidence>
<reference evidence="9" key="1">
    <citation type="submission" date="2023-06" db="EMBL/GenBank/DDBJ databases">
        <title>Gycomyces niveus sp.nov., a novel actinomycete isolated from soil in Shouguang.</title>
        <authorList>
            <person name="Yang X."/>
            <person name="Zhao J."/>
        </authorList>
    </citation>
    <scope>NUCLEOTIDE SEQUENCE</scope>
    <source>
        <strain evidence="9">NEAU C2</strain>
    </source>
</reference>
<name>A0ABT7YT48_9ACTN</name>
<evidence type="ECO:0000313" key="10">
    <source>
        <dbReference type="EMBL" id="MDN3243717.1"/>
    </source>
</evidence>